<dbReference type="AlphaFoldDB" id="A0A8D9H8F8"/>
<organism evidence="2 3">
    <name type="scientific">Brassica campestris</name>
    <name type="common">Field mustard</name>
    <dbReference type="NCBI Taxonomy" id="3711"/>
    <lineage>
        <taxon>Eukaryota</taxon>
        <taxon>Viridiplantae</taxon>
        <taxon>Streptophyta</taxon>
        <taxon>Embryophyta</taxon>
        <taxon>Tracheophyta</taxon>
        <taxon>Spermatophyta</taxon>
        <taxon>Magnoliopsida</taxon>
        <taxon>eudicotyledons</taxon>
        <taxon>Gunneridae</taxon>
        <taxon>Pentapetalae</taxon>
        <taxon>rosids</taxon>
        <taxon>malvids</taxon>
        <taxon>Brassicales</taxon>
        <taxon>Brassicaceae</taxon>
        <taxon>Brassiceae</taxon>
        <taxon>Brassica</taxon>
    </lineage>
</organism>
<dbReference type="InterPro" id="IPR012337">
    <property type="entry name" value="RNaseH-like_sf"/>
</dbReference>
<gene>
    <name evidence="2" type="ORF">BRAPAZ1V2_A02P23130.2</name>
</gene>
<dbReference type="CDD" id="cd06222">
    <property type="entry name" value="RNase_H_like"/>
    <property type="match status" value="1"/>
</dbReference>
<evidence type="ECO:0000259" key="1">
    <source>
        <dbReference type="Pfam" id="PF13456"/>
    </source>
</evidence>
<sequence length="153" mass="17773">CNTDGSFINDKTLTAAGWVVRYSNGIYRGAAQATGKRVQRALESELQAILMALQHCWSLGYRKIIMETDCRTTKEILQDNKLNFQVYNWTRDIREWSKKFEAVEYRWINKRSNKVADKSATSNPTRVSFLFHNYVPNNITSLLQEDYVLSHSN</sequence>
<dbReference type="Proteomes" id="UP000694005">
    <property type="component" value="Chromosome A02"/>
</dbReference>
<dbReference type="PANTHER" id="PTHR47723:SF19">
    <property type="entry name" value="POLYNUCLEOTIDYL TRANSFERASE, RIBONUCLEASE H-LIKE SUPERFAMILY PROTEIN"/>
    <property type="match status" value="1"/>
</dbReference>
<dbReference type="SUPFAM" id="SSF53098">
    <property type="entry name" value="Ribonuclease H-like"/>
    <property type="match status" value="1"/>
</dbReference>
<dbReference type="InterPro" id="IPR044730">
    <property type="entry name" value="RNase_H-like_dom_plant"/>
</dbReference>
<accession>A0A8D9H8F8</accession>
<dbReference type="Gramene" id="A02p23130.2_BraZ1">
    <property type="protein sequence ID" value="A02p23130.2_BraZ1.CDS.1"/>
    <property type="gene ID" value="A02g23130.2_BraZ1"/>
</dbReference>
<name>A0A8D9H8F8_BRACM</name>
<evidence type="ECO:0000313" key="2">
    <source>
        <dbReference type="EMBL" id="CAG7893361.1"/>
    </source>
</evidence>
<dbReference type="InterPro" id="IPR036397">
    <property type="entry name" value="RNaseH_sf"/>
</dbReference>
<evidence type="ECO:0000313" key="3">
    <source>
        <dbReference type="Proteomes" id="UP000694005"/>
    </source>
</evidence>
<feature type="domain" description="RNase H type-1" evidence="1">
    <location>
        <begin position="2"/>
        <end position="121"/>
    </location>
</feature>
<dbReference type="InterPro" id="IPR002156">
    <property type="entry name" value="RNaseH_domain"/>
</dbReference>
<dbReference type="InterPro" id="IPR053151">
    <property type="entry name" value="RNase_H-like"/>
</dbReference>
<feature type="non-terminal residue" evidence="2">
    <location>
        <position position="1"/>
    </location>
</feature>
<reference evidence="2 3" key="1">
    <citation type="submission" date="2021-07" db="EMBL/GenBank/DDBJ databases">
        <authorList>
            <consortium name="Genoscope - CEA"/>
            <person name="William W."/>
        </authorList>
    </citation>
    <scope>NUCLEOTIDE SEQUENCE [LARGE SCALE GENOMIC DNA]</scope>
</reference>
<dbReference type="GO" id="GO:0003676">
    <property type="term" value="F:nucleic acid binding"/>
    <property type="evidence" value="ECO:0007669"/>
    <property type="project" value="InterPro"/>
</dbReference>
<dbReference type="Gene3D" id="3.30.420.10">
    <property type="entry name" value="Ribonuclease H-like superfamily/Ribonuclease H"/>
    <property type="match status" value="1"/>
</dbReference>
<proteinExistence type="predicted"/>
<dbReference type="PANTHER" id="PTHR47723">
    <property type="entry name" value="OS05G0353850 PROTEIN"/>
    <property type="match status" value="1"/>
</dbReference>
<dbReference type="GO" id="GO:0004523">
    <property type="term" value="F:RNA-DNA hybrid ribonuclease activity"/>
    <property type="evidence" value="ECO:0007669"/>
    <property type="project" value="InterPro"/>
</dbReference>
<dbReference type="EMBL" id="LS974618">
    <property type="protein sequence ID" value="CAG7893361.1"/>
    <property type="molecule type" value="Genomic_DNA"/>
</dbReference>
<dbReference type="Pfam" id="PF13456">
    <property type="entry name" value="RVT_3"/>
    <property type="match status" value="1"/>
</dbReference>
<protein>
    <recommendedName>
        <fullName evidence="1">RNase H type-1 domain-containing protein</fullName>
    </recommendedName>
</protein>